<feature type="signal peptide" evidence="2">
    <location>
        <begin position="1"/>
        <end position="23"/>
    </location>
</feature>
<gene>
    <name evidence="3" type="ORF">CROQUDRAFT_95369</name>
</gene>
<feature type="compositionally biased region" description="Polar residues" evidence="1">
    <location>
        <begin position="299"/>
        <end position="317"/>
    </location>
</feature>
<name>A0A9P6TA02_9BASI</name>
<keyword evidence="2" id="KW-0732">Signal</keyword>
<organism evidence="3 4">
    <name type="scientific">Cronartium quercuum f. sp. fusiforme G11</name>
    <dbReference type="NCBI Taxonomy" id="708437"/>
    <lineage>
        <taxon>Eukaryota</taxon>
        <taxon>Fungi</taxon>
        <taxon>Dikarya</taxon>
        <taxon>Basidiomycota</taxon>
        <taxon>Pucciniomycotina</taxon>
        <taxon>Pucciniomycetes</taxon>
        <taxon>Pucciniales</taxon>
        <taxon>Coleosporiaceae</taxon>
        <taxon>Cronartium</taxon>
    </lineage>
</organism>
<feature type="chain" id="PRO_5040448640" evidence="2">
    <location>
        <begin position="24"/>
        <end position="477"/>
    </location>
</feature>
<protein>
    <submittedName>
        <fullName evidence="3">Uncharacterized protein</fullName>
    </submittedName>
</protein>
<dbReference type="Proteomes" id="UP000886653">
    <property type="component" value="Unassembled WGS sequence"/>
</dbReference>
<accession>A0A9P6TA02</accession>
<evidence type="ECO:0000313" key="3">
    <source>
        <dbReference type="EMBL" id="KAG0144159.1"/>
    </source>
</evidence>
<feature type="region of interest" description="Disordered" evidence="1">
    <location>
        <begin position="212"/>
        <end position="233"/>
    </location>
</feature>
<evidence type="ECO:0000256" key="1">
    <source>
        <dbReference type="SAM" id="MobiDB-lite"/>
    </source>
</evidence>
<sequence length="477" mass="55101">MFTSCVLLAPLLLISSLFHYSEPTKLTEVVRSAKLPQNKNSDVQLTFEPTEKCDLKNIATVDGFDQHGSNSWKTDQRSLARTSESQSKPIETGIQSPSTPLKLKSEKVTTFKPQSRLENDDVKNEKKESVTYKDVDKREKDVKVKKNWILRIFKIFSYPITKMWEGMKWFSKKIYIKINKKVKDEKDLKDLKGESQLLDTTSELLKSSHQHSFSKLSSTKNSEPFENTEKLTSPISSNTMKDELFYSPVKQPNVPNLHLYKLDKDESGSLALVENSDSDLSSHSIELVNLQNEDEVEKISQSSQNFELGNQDSGSHSETSKEILIEEELESQVHQYINKLKSLKSNFLILKENFVEPFLEELEFTNPPSINNLKSNSLPTNFKLFTFVPINKSILNYEENLKKIQKQINNLIKIEIKLNEFKGEKDFIKTQNLFNHLNQEIEIEIEKMALIKINSWNIQHKLLLEKISQDQKFLSSE</sequence>
<feature type="region of interest" description="Disordered" evidence="1">
    <location>
        <begin position="296"/>
        <end position="319"/>
    </location>
</feature>
<proteinExistence type="predicted"/>
<reference evidence="3" key="1">
    <citation type="submission" date="2013-11" db="EMBL/GenBank/DDBJ databases">
        <title>Genome sequence of the fusiform rust pathogen reveals effectors for host alternation and coevolution with pine.</title>
        <authorList>
            <consortium name="DOE Joint Genome Institute"/>
            <person name="Smith K."/>
            <person name="Pendleton A."/>
            <person name="Kubisiak T."/>
            <person name="Anderson C."/>
            <person name="Salamov A."/>
            <person name="Aerts A."/>
            <person name="Riley R."/>
            <person name="Clum A."/>
            <person name="Lindquist E."/>
            <person name="Ence D."/>
            <person name="Campbell M."/>
            <person name="Kronenberg Z."/>
            <person name="Feau N."/>
            <person name="Dhillon B."/>
            <person name="Hamelin R."/>
            <person name="Burleigh J."/>
            <person name="Smith J."/>
            <person name="Yandell M."/>
            <person name="Nelson C."/>
            <person name="Grigoriev I."/>
            <person name="Davis J."/>
        </authorList>
    </citation>
    <scope>NUCLEOTIDE SEQUENCE</scope>
    <source>
        <strain evidence="3">G11</strain>
    </source>
</reference>
<evidence type="ECO:0000313" key="4">
    <source>
        <dbReference type="Proteomes" id="UP000886653"/>
    </source>
</evidence>
<dbReference type="AlphaFoldDB" id="A0A9P6TA02"/>
<feature type="region of interest" description="Disordered" evidence="1">
    <location>
        <begin position="67"/>
        <end position="99"/>
    </location>
</feature>
<keyword evidence="4" id="KW-1185">Reference proteome</keyword>
<evidence type="ECO:0000256" key="2">
    <source>
        <dbReference type="SAM" id="SignalP"/>
    </source>
</evidence>
<comment type="caution">
    <text evidence="3">The sequence shown here is derived from an EMBL/GenBank/DDBJ whole genome shotgun (WGS) entry which is preliminary data.</text>
</comment>
<feature type="compositionally biased region" description="Polar residues" evidence="1">
    <location>
        <begin position="219"/>
        <end position="233"/>
    </location>
</feature>
<dbReference type="EMBL" id="MU167301">
    <property type="protein sequence ID" value="KAG0144159.1"/>
    <property type="molecule type" value="Genomic_DNA"/>
</dbReference>